<organism evidence="3 4">
    <name type="scientific">Laccaria amethystina LaAM-08-1</name>
    <dbReference type="NCBI Taxonomy" id="1095629"/>
    <lineage>
        <taxon>Eukaryota</taxon>
        <taxon>Fungi</taxon>
        <taxon>Dikarya</taxon>
        <taxon>Basidiomycota</taxon>
        <taxon>Agaricomycotina</taxon>
        <taxon>Agaricomycetes</taxon>
        <taxon>Agaricomycetidae</taxon>
        <taxon>Agaricales</taxon>
        <taxon>Agaricineae</taxon>
        <taxon>Hydnangiaceae</taxon>
        <taxon>Laccaria</taxon>
    </lineage>
</organism>
<dbReference type="Gene3D" id="1.10.510.10">
    <property type="entry name" value="Transferase(Phosphotransferase) domain 1"/>
    <property type="match status" value="1"/>
</dbReference>
<evidence type="ECO:0000259" key="2">
    <source>
        <dbReference type="PROSITE" id="PS50011"/>
    </source>
</evidence>
<evidence type="ECO:0000313" key="4">
    <source>
        <dbReference type="Proteomes" id="UP000054477"/>
    </source>
</evidence>
<reference evidence="4" key="2">
    <citation type="submission" date="2015-01" db="EMBL/GenBank/DDBJ databases">
        <title>Evolutionary Origins and Diversification of the Mycorrhizal Mutualists.</title>
        <authorList>
            <consortium name="DOE Joint Genome Institute"/>
            <consortium name="Mycorrhizal Genomics Consortium"/>
            <person name="Kohler A."/>
            <person name="Kuo A."/>
            <person name="Nagy L.G."/>
            <person name="Floudas D."/>
            <person name="Copeland A."/>
            <person name="Barry K.W."/>
            <person name="Cichocki N."/>
            <person name="Veneault-Fourrey C."/>
            <person name="LaButti K."/>
            <person name="Lindquist E.A."/>
            <person name="Lipzen A."/>
            <person name="Lundell T."/>
            <person name="Morin E."/>
            <person name="Murat C."/>
            <person name="Riley R."/>
            <person name="Ohm R."/>
            <person name="Sun H."/>
            <person name="Tunlid A."/>
            <person name="Henrissat B."/>
            <person name="Grigoriev I.V."/>
            <person name="Hibbett D.S."/>
            <person name="Martin F."/>
        </authorList>
    </citation>
    <scope>NUCLEOTIDE SEQUENCE [LARGE SCALE GENOMIC DNA]</scope>
    <source>
        <strain evidence="4">LaAM-08-1</strain>
    </source>
</reference>
<dbReference type="GO" id="GO:0004674">
    <property type="term" value="F:protein serine/threonine kinase activity"/>
    <property type="evidence" value="ECO:0007669"/>
    <property type="project" value="TreeGrafter"/>
</dbReference>
<dbReference type="OrthoDB" id="2985259at2759"/>
<dbReference type="InterPro" id="IPR011009">
    <property type="entry name" value="Kinase-like_dom_sf"/>
</dbReference>
<dbReference type="SMART" id="SM00220">
    <property type="entry name" value="S_TKc"/>
    <property type="match status" value="1"/>
</dbReference>
<dbReference type="GO" id="GO:0005524">
    <property type="term" value="F:ATP binding"/>
    <property type="evidence" value="ECO:0007669"/>
    <property type="project" value="InterPro"/>
</dbReference>
<dbReference type="AlphaFoldDB" id="A0A0C9X8M8"/>
<dbReference type="SUPFAM" id="SSF56112">
    <property type="entry name" value="Protein kinase-like (PK-like)"/>
    <property type="match status" value="1"/>
</dbReference>
<feature type="transmembrane region" description="Helical" evidence="1">
    <location>
        <begin position="6"/>
        <end position="29"/>
    </location>
</feature>
<dbReference type="GO" id="GO:0005634">
    <property type="term" value="C:nucleus"/>
    <property type="evidence" value="ECO:0007669"/>
    <property type="project" value="TreeGrafter"/>
</dbReference>
<keyword evidence="4" id="KW-1185">Reference proteome</keyword>
<dbReference type="Proteomes" id="UP000054477">
    <property type="component" value="Unassembled WGS sequence"/>
</dbReference>
<accession>A0A0C9X8M8</accession>
<protein>
    <recommendedName>
        <fullName evidence="2">Protein kinase domain-containing protein</fullName>
    </recommendedName>
</protein>
<dbReference type="STRING" id="1095629.A0A0C9X8M8"/>
<reference evidence="3 4" key="1">
    <citation type="submission" date="2014-04" db="EMBL/GenBank/DDBJ databases">
        <authorList>
            <consortium name="DOE Joint Genome Institute"/>
            <person name="Kuo A."/>
            <person name="Kohler A."/>
            <person name="Nagy L.G."/>
            <person name="Floudas D."/>
            <person name="Copeland A."/>
            <person name="Barry K.W."/>
            <person name="Cichocki N."/>
            <person name="Veneault-Fourrey C."/>
            <person name="LaButti K."/>
            <person name="Lindquist E.A."/>
            <person name="Lipzen A."/>
            <person name="Lundell T."/>
            <person name="Morin E."/>
            <person name="Murat C."/>
            <person name="Sun H."/>
            <person name="Tunlid A."/>
            <person name="Henrissat B."/>
            <person name="Grigoriev I.V."/>
            <person name="Hibbett D.S."/>
            <person name="Martin F."/>
            <person name="Nordberg H.P."/>
            <person name="Cantor M.N."/>
            <person name="Hua S.X."/>
        </authorList>
    </citation>
    <scope>NUCLEOTIDE SEQUENCE [LARGE SCALE GENOMIC DNA]</scope>
    <source>
        <strain evidence="3 4">LaAM-08-1</strain>
    </source>
</reference>
<dbReference type="InterPro" id="IPR000719">
    <property type="entry name" value="Prot_kinase_dom"/>
</dbReference>
<keyword evidence="1" id="KW-0812">Transmembrane</keyword>
<keyword evidence="1" id="KW-1133">Transmembrane helix</keyword>
<keyword evidence="1" id="KW-0472">Membrane</keyword>
<dbReference type="HOGENOM" id="CLU_048917_0_0_1"/>
<evidence type="ECO:0000313" key="3">
    <source>
        <dbReference type="EMBL" id="KIJ97773.1"/>
    </source>
</evidence>
<sequence length="393" mass="44428">MSQTATLSRSITTAALTITAVTASFYALWASEKRRRLRRILPKDLDTWRMPGNSHEAEEAIWKDLYDLFAREANITLWPHLEHAVLRPPNDSFPLSSGFAYGTPDLKDPSSVGTIAYFHTFLYSNPLTRVGRTRDGHDIVIRVIVIGNEGHEHLKILRKIATGEHSLYSTNHALPMFSEFQFEDIVFGFFPKVAGTLRDAYKYWAKNSVGDIVDMIMQMLEALAYIHDLKIAHRDAFRDNFVIQWQPESLLTMKIATSRPRVYLIDFEVAVEFPPDCPADQCVSIGLPIGGSVPQPEMYSRPCPPELHSGKPYCPFKLDVWQLGRSLWDFSASLYLHNLASTIPAIDEVFARMTDGDPVNRFSAKEALDRLGTVVHSMAPESLLIEPKLLPRP</sequence>
<dbReference type="GO" id="GO:0044773">
    <property type="term" value="P:mitotic DNA damage checkpoint signaling"/>
    <property type="evidence" value="ECO:0007669"/>
    <property type="project" value="TreeGrafter"/>
</dbReference>
<name>A0A0C9X8M8_9AGAR</name>
<feature type="domain" description="Protein kinase" evidence="2">
    <location>
        <begin position="106"/>
        <end position="393"/>
    </location>
</feature>
<dbReference type="EMBL" id="KN838684">
    <property type="protein sequence ID" value="KIJ97773.1"/>
    <property type="molecule type" value="Genomic_DNA"/>
</dbReference>
<gene>
    <name evidence="3" type="ORF">K443DRAFT_9651</name>
</gene>
<dbReference type="PANTHER" id="PTHR44167">
    <property type="entry name" value="OVARIAN-SPECIFIC SERINE/THREONINE-PROTEIN KINASE LOK-RELATED"/>
    <property type="match status" value="1"/>
</dbReference>
<proteinExistence type="predicted"/>
<dbReference type="PROSITE" id="PS50011">
    <property type="entry name" value="PROTEIN_KINASE_DOM"/>
    <property type="match status" value="1"/>
</dbReference>
<dbReference type="PANTHER" id="PTHR44167:SF24">
    <property type="entry name" value="SERINE_THREONINE-PROTEIN KINASE CHK2"/>
    <property type="match status" value="1"/>
</dbReference>
<evidence type="ECO:0000256" key="1">
    <source>
        <dbReference type="SAM" id="Phobius"/>
    </source>
</evidence>